<feature type="compositionally biased region" description="Basic and acidic residues" evidence="2">
    <location>
        <begin position="350"/>
        <end position="363"/>
    </location>
</feature>
<feature type="region of interest" description="Disordered" evidence="2">
    <location>
        <begin position="1161"/>
        <end position="1269"/>
    </location>
</feature>
<dbReference type="Pfam" id="PF10490">
    <property type="entry name" value="CENP-F_C_Rb_bdg"/>
    <property type="match status" value="1"/>
</dbReference>
<dbReference type="GO" id="GO:0000922">
    <property type="term" value="C:spindle pole"/>
    <property type="evidence" value="ECO:0007669"/>
    <property type="project" value="TreeGrafter"/>
</dbReference>
<dbReference type="SUPFAM" id="SSF57997">
    <property type="entry name" value="Tropomyosin"/>
    <property type="match status" value="1"/>
</dbReference>
<feature type="region of interest" description="Disordered" evidence="2">
    <location>
        <begin position="341"/>
        <end position="363"/>
    </location>
</feature>
<feature type="compositionally biased region" description="Polar residues" evidence="2">
    <location>
        <begin position="1235"/>
        <end position="1247"/>
    </location>
</feature>
<feature type="compositionally biased region" description="Acidic residues" evidence="2">
    <location>
        <begin position="1531"/>
        <end position="1548"/>
    </location>
</feature>
<name>A0A8T3DNP3_9TELE</name>
<dbReference type="PANTHER" id="PTHR18874:SF10">
    <property type="entry name" value="CENTROMERE PROTEIN F"/>
    <property type="match status" value="1"/>
</dbReference>
<dbReference type="OrthoDB" id="10255522at2759"/>
<feature type="region of interest" description="Disordered" evidence="2">
    <location>
        <begin position="181"/>
        <end position="257"/>
    </location>
</feature>
<feature type="compositionally biased region" description="Basic and acidic residues" evidence="2">
    <location>
        <begin position="723"/>
        <end position="774"/>
    </location>
</feature>
<feature type="region of interest" description="Disordered" evidence="2">
    <location>
        <begin position="302"/>
        <end position="329"/>
    </location>
</feature>
<feature type="coiled-coil region" evidence="1">
    <location>
        <begin position="13"/>
        <end position="75"/>
    </location>
</feature>
<evidence type="ECO:0000313" key="5">
    <source>
        <dbReference type="EMBL" id="KAI1898681.1"/>
    </source>
</evidence>
<organism evidence="5 6">
    <name type="scientific">Albula goreensis</name>
    <dbReference type="NCBI Taxonomy" id="1534307"/>
    <lineage>
        <taxon>Eukaryota</taxon>
        <taxon>Metazoa</taxon>
        <taxon>Chordata</taxon>
        <taxon>Craniata</taxon>
        <taxon>Vertebrata</taxon>
        <taxon>Euteleostomi</taxon>
        <taxon>Actinopterygii</taxon>
        <taxon>Neopterygii</taxon>
        <taxon>Teleostei</taxon>
        <taxon>Albuliformes</taxon>
        <taxon>Albulidae</taxon>
        <taxon>Albula</taxon>
    </lineage>
</organism>
<dbReference type="GO" id="GO:0005634">
    <property type="term" value="C:nucleus"/>
    <property type="evidence" value="ECO:0007669"/>
    <property type="project" value="TreeGrafter"/>
</dbReference>
<evidence type="ECO:0000313" key="6">
    <source>
        <dbReference type="Proteomes" id="UP000829720"/>
    </source>
</evidence>
<feature type="domain" description="Centromere protein Cenp-F N-terminal" evidence="3">
    <location>
        <begin position="1"/>
        <end position="273"/>
    </location>
</feature>
<dbReference type="GO" id="GO:0000278">
    <property type="term" value="P:mitotic cell cycle"/>
    <property type="evidence" value="ECO:0007669"/>
    <property type="project" value="TreeGrafter"/>
</dbReference>
<keyword evidence="6" id="KW-1185">Reference proteome</keyword>
<dbReference type="Pfam" id="PF10481">
    <property type="entry name" value="CENP-F_N"/>
    <property type="match status" value="1"/>
</dbReference>
<feature type="compositionally biased region" description="Polar residues" evidence="2">
    <location>
        <begin position="129"/>
        <end position="149"/>
    </location>
</feature>
<keyword evidence="1" id="KW-0175">Coiled coil</keyword>
<gene>
    <name evidence="5" type="ORF">AGOR_G00074880</name>
</gene>
<dbReference type="InterPro" id="IPR018302">
    <property type="entry name" value="CenpF/LEK1_Rb-prot-bd"/>
</dbReference>
<feature type="compositionally biased region" description="Basic residues" evidence="2">
    <location>
        <begin position="529"/>
        <end position="538"/>
    </location>
</feature>
<dbReference type="GO" id="GO:0010389">
    <property type="term" value="P:regulation of G2/M transition of mitotic cell cycle"/>
    <property type="evidence" value="ECO:0007669"/>
    <property type="project" value="TreeGrafter"/>
</dbReference>
<reference evidence="5" key="1">
    <citation type="submission" date="2021-01" db="EMBL/GenBank/DDBJ databases">
        <authorList>
            <person name="Zahm M."/>
            <person name="Roques C."/>
            <person name="Cabau C."/>
            <person name="Klopp C."/>
            <person name="Donnadieu C."/>
            <person name="Jouanno E."/>
            <person name="Lampietro C."/>
            <person name="Louis A."/>
            <person name="Herpin A."/>
            <person name="Echchiki A."/>
            <person name="Berthelot C."/>
            <person name="Parey E."/>
            <person name="Roest-Crollius H."/>
            <person name="Braasch I."/>
            <person name="Postlethwait J."/>
            <person name="Bobe J."/>
            <person name="Montfort J."/>
            <person name="Bouchez O."/>
            <person name="Begum T."/>
            <person name="Mejri S."/>
            <person name="Adams A."/>
            <person name="Chen W.-J."/>
            <person name="Guiguen Y."/>
        </authorList>
    </citation>
    <scope>NUCLEOTIDE SEQUENCE</scope>
    <source>
        <tissue evidence="5">Blood</tissue>
    </source>
</reference>
<dbReference type="Proteomes" id="UP000829720">
    <property type="component" value="Unassembled WGS sequence"/>
</dbReference>
<feature type="coiled-coil region" evidence="1">
    <location>
        <begin position="973"/>
        <end position="1000"/>
    </location>
</feature>
<evidence type="ECO:0008006" key="7">
    <source>
        <dbReference type="Google" id="ProtNLM"/>
    </source>
</evidence>
<feature type="region of interest" description="Disordered" evidence="2">
    <location>
        <begin position="527"/>
        <end position="668"/>
    </location>
</feature>
<dbReference type="EMBL" id="JAERUA010000006">
    <property type="protein sequence ID" value="KAI1898681.1"/>
    <property type="molecule type" value="Genomic_DNA"/>
</dbReference>
<feature type="compositionally biased region" description="Basic and acidic residues" evidence="2">
    <location>
        <begin position="796"/>
        <end position="819"/>
    </location>
</feature>
<evidence type="ECO:0000259" key="4">
    <source>
        <dbReference type="Pfam" id="PF10490"/>
    </source>
</evidence>
<evidence type="ECO:0000259" key="3">
    <source>
        <dbReference type="Pfam" id="PF10481"/>
    </source>
</evidence>
<feature type="compositionally biased region" description="Basic and acidic residues" evidence="2">
    <location>
        <begin position="603"/>
        <end position="617"/>
    </location>
</feature>
<proteinExistence type="predicted"/>
<dbReference type="GO" id="GO:0051310">
    <property type="term" value="P:metaphase chromosome alignment"/>
    <property type="evidence" value="ECO:0007669"/>
    <property type="project" value="TreeGrafter"/>
</dbReference>
<dbReference type="InterPro" id="IPR018463">
    <property type="entry name" value="Centromere_CenpF_N"/>
</dbReference>
<feature type="region of interest" description="Disordered" evidence="2">
    <location>
        <begin position="129"/>
        <end position="163"/>
    </location>
</feature>
<feature type="region of interest" description="Disordered" evidence="2">
    <location>
        <begin position="913"/>
        <end position="932"/>
    </location>
</feature>
<protein>
    <recommendedName>
        <fullName evidence="7">Centromere protein F-like</fullName>
    </recommendedName>
</protein>
<feature type="compositionally biased region" description="Basic and acidic residues" evidence="2">
    <location>
        <begin position="694"/>
        <end position="707"/>
    </location>
</feature>
<sequence>MSWAMEDWAVGLSGRALQKVRELQAQKEQLQREKQQRQLQLDSTETALFKQKQKFEEVRAELAGVQRELQNSQAEVQAGVRARERLSQELQVKQAQVFGLEGQLDAARKLSHSLTQEVKRLEAELEKLQNANSSGDSTLYSTPCWNMSASREHSGSQREGNDRSGNIAEVKALHVRQLQFGDRNPKPVSSSPFPWQPQSSPPTHRPVRQSESSAPCGVFPWEREDTPHAPRGRPASSTLPSSDVIDRRSPEDCDKEADIQQSKILELQTWVQTLKQEVCSASDQYRESEARLVDLRGELASREQNLSRAREDLDRANSRVEKEKDRAQAAEQRVKQLQEELNCQRQNAESSRRSAEQRKKDLEREHQKELLELQKESQSREKQHQLESNRLNQELQQARTLHNTLQAQCDKVLLQKQAVEKDLDSVKRKLQWTEKDLQDGQKRETQIQTKLTEAFRERDCLSLSLEQSSQRVKSLEEEVKRLTQELAEALRLLSELQVQLSTPAVPARFTPAGDSFSCAVAPHYERPHRPLHVQKKKAVRPDRPGDKEEEQRAKYLTEREPGEGIDSDFIDGLGSETPETPKSEGGRKRGNGNRTGSVMEEDKEQRGTSVEEQKNIGKDQGVMIHGEVSMQGDNNVGDTQEECVDLKSQESSIPSCSAKCQQSSPSLRDMKRENVALREDLQEVKRELELRLEDLEAQRRSEAEARTKLKQLSRKHSSQAEQLRQKTQELREEGGRLEKQLEEERSENSRLRDALVALEKECREERTQKEREVKEEEEGERADRDKLKAALTALESDLKKEQEEREKEKEEGERERMKYEEARRALTGRLVELEAELQELQCSSKQEGKKDNKEAEEPLTSLTVECSTNQNSNNNNITALKDTDVNLSSDKLYDLLNQEETTEKGEIDLTTKEGTKVSKPPGECRGGNLGKPVLDISEMPKRAEKALDSDEVVLLILEVERLRGACELLKGERDREAGRAKQTQARLEALQSQVTNQTKQLTLAFENQSRHIEDLLGEELTSSQDTDVLNLKREKEQTEKVQAEHRGLKSAVVDGSAQQLSFTTMTGTEDGSVSPSPITALHKQLVELQSQVSSLQEENMRQAEELEVWRVTGEPISPLLMEKTTIHPCNGSIVVVREDQLLLTCRENKLVGSLPTVCVSDGQVKSGGQGTPQEDTGRLPATIQGTTTDGDIMMDSENKAKADKGIDKGTKPRKNCNNGNSLPGSVTMEGDNSSKDTVGMQTKATANTDRDNEQRDSNHHYKSKEADCRISEDHIKAAYNEDSQSDTEFHARTTNQRGNQGIVTENALTNIDRGTLKESSGTANEQKELVEEIQVVENALHQSSVNTEDRTTDLLKTQRNDGSSLLEGKGKEAQMTKHIIINEDTKMHNVQTITQTENKPALKSSSPLCTEAETTGKTQTEHQLQDTIADVPKLVFDRAESGNEPLLSEHSALCRPKVETREFQTQTDVVGSLAFIEIRRGGDNDSYVCKDVRSAATQTDYESGGTGHGNPAPPTYVREVQHMSTQTEPGEAQDEDAQASKEDDEENLESPPLSPTLATEVGGGLLFSGSFPIPADPARLAERIRRNRSRMSAAFDDTEYEPYGLPEVVMKGFADIPSGPACPYVLRRGLLGTDALPLPLREQAEGEQDDSDI</sequence>
<feature type="compositionally biased region" description="Basic and acidic residues" evidence="2">
    <location>
        <begin position="308"/>
        <end position="329"/>
    </location>
</feature>
<feature type="compositionally biased region" description="Basic residues" evidence="2">
    <location>
        <begin position="708"/>
        <end position="717"/>
    </location>
</feature>
<dbReference type="InterPro" id="IPR043513">
    <property type="entry name" value="Cenp-F"/>
</dbReference>
<feature type="compositionally biased region" description="Basic and acidic residues" evidence="2">
    <location>
        <begin position="1196"/>
        <end position="1210"/>
    </location>
</feature>
<feature type="compositionally biased region" description="Low complexity" evidence="2">
    <location>
        <begin position="189"/>
        <end position="198"/>
    </location>
</feature>
<feature type="compositionally biased region" description="Basic and acidic residues" evidence="2">
    <location>
        <begin position="244"/>
        <end position="257"/>
    </location>
</feature>
<comment type="caution">
    <text evidence="5">The sequence shown here is derived from an EMBL/GenBank/DDBJ whole genome shotgun (WGS) entry which is preliminary data.</text>
</comment>
<feature type="region of interest" description="Disordered" evidence="2">
    <location>
        <begin position="694"/>
        <end position="819"/>
    </location>
</feature>
<dbReference type="GO" id="GO:0070840">
    <property type="term" value="F:dynein complex binding"/>
    <property type="evidence" value="ECO:0007669"/>
    <property type="project" value="TreeGrafter"/>
</dbReference>
<feature type="compositionally biased region" description="Basic and acidic residues" evidence="2">
    <location>
        <begin position="150"/>
        <end position="162"/>
    </location>
</feature>
<evidence type="ECO:0000256" key="2">
    <source>
        <dbReference type="SAM" id="MobiDB-lite"/>
    </source>
</evidence>
<feature type="compositionally biased region" description="Polar residues" evidence="2">
    <location>
        <begin position="649"/>
        <end position="666"/>
    </location>
</feature>
<feature type="coiled-coil region" evidence="1">
    <location>
        <begin position="1078"/>
        <end position="1105"/>
    </location>
</feature>
<feature type="region of interest" description="Disordered" evidence="2">
    <location>
        <begin position="1522"/>
        <end position="1558"/>
    </location>
</feature>
<feature type="domain" description="Kinetochore protein Cenp-F/LEK1 Rb protein-binding" evidence="4">
    <location>
        <begin position="1596"/>
        <end position="1628"/>
    </location>
</feature>
<accession>A0A8T3DNP3</accession>
<feature type="compositionally biased region" description="Basic and acidic residues" evidence="2">
    <location>
        <begin position="1248"/>
        <end position="1269"/>
    </location>
</feature>
<feature type="compositionally biased region" description="Basic and acidic residues" evidence="2">
    <location>
        <begin position="539"/>
        <end position="562"/>
    </location>
</feature>
<dbReference type="GO" id="GO:0000775">
    <property type="term" value="C:chromosome, centromeric region"/>
    <property type="evidence" value="ECO:0007669"/>
    <property type="project" value="InterPro"/>
</dbReference>
<feature type="compositionally biased region" description="Polar residues" evidence="2">
    <location>
        <begin position="1215"/>
        <end position="1224"/>
    </location>
</feature>
<dbReference type="GO" id="GO:0008017">
    <property type="term" value="F:microtubule binding"/>
    <property type="evidence" value="ECO:0007669"/>
    <property type="project" value="InterPro"/>
</dbReference>
<dbReference type="PANTHER" id="PTHR18874">
    <property type="entry name" value="CMF/LEK/CENP CELL DIVISION-RELATED"/>
    <property type="match status" value="1"/>
</dbReference>
<evidence type="ECO:0000256" key="1">
    <source>
        <dbReference type="SAM" id="Coils"/>
    </source>
</evidence>